<dbReference type="Pfam" id="PF13456">
    <property type="entry name" value="RVT_3"/>
    <property type="match status" value="1"/>
</dbReference>
<dbReference type="InterPro" id="IPR032501">
    <property type="entry name" value="Prot_ATP_ID_OB_2nd"/>
</dbReference>
<evidence type="ECO:0000313" key="17">
    <source>
        <dbReference type="EnsemblPlants" id="cds.evm.model.06.1697"/>
    </source>
</evidence>
<comment type="subcellular location">
    <subcellularLocation>
        <location evidence="2">Cytoplasm</location>
    </subcellularLocation>
    <subcellularLocation>
        <location evidence="1">Nucleus</location>
    </subcellularLocation>
</comment>
<evidence type="ECO:0000256" key="9">
    <source>
        <dbReference type="ARBA" id="ARBA00023242"/>
    </source>
</evidence>
<keyword evidence="9" id="KW-0539">Nucleus</keyword>
<dbReference type="InterPro" id="IPR025836">
    <property type="entry name" value="Zn_knuckle_CX2CX4HX4C"/>
</dbReference>
<evidence type="ECO:0000256" key="5">
    <source>
        <dbReference type="ARBA" id="ARBA00022490"/>
    </source>
</evidence>
<dbReference type="Pfam" id="PF00078">
    <property type="entry name" value="RVT_1"/>
    <property type="match status" value="1"/>
</dbReference>
<evidence type="ECO:0000256" key="7">
    <source>
        <dbReference type="ARBA" id="ARBA00022840"/>
    </source>
</evidence>
<feature type="coiled-coil region" evidence="13">
    <location>
        <begin position="2450"/>
        <end position="2477"/>
    </location>
</feature>
<proteinExistence type="inferred from homology"/>
<dbReference type="Pfam" id="PF03372">
    <property type="entry name" value="Exo_endo_phos"/>
    <property type="match status" value="1"/>
</dbReference>
<dbReference type="GO" id="GO:0000502">
    <property type="term" value="C:proteasome complex"/>
    <property type="evidence" value="ECO:0007669"/>
    <property type="project" value="UniProtKB-KW"/>
</dbReference>
<dbReference type="InterPro" id="IPR003593">
    <property type="entry name" value="AAA+_ATPase"/>
</dbReference>
<comment type="similarity">
    <text evidence="4">Belongs to the AAA ATPase family.</text>
</comment>
<dbReference type="Pfam" id="PF00004">
    <property type="entry name" value="AAA"/>
    <property type="match status" value="1"/>
</dbReference>
<dbReference type="EnsemblPlants" id="evm.model.06.1697">
    <property type="protein sequence ID" value="cds.evm.model.06.1697"/>
    <property type="gene ID" value="evm.TU.06.1697"/>
</dbReference>
<feature type="region of interest" description="Disordered" evidence="14">
    <location>
        <begin position="372"/>
        <end position="416"/>
    </location>
</feature>
<dbReference type="FunFam" id="1.10.8.60:FF:000018">
    <property type="entry name" value="26S protease regulatory subunit 6B"/>
    <property type="match status" value="1"/>
</dbReference>
<evidence type="ECO:0000256" key="10">
    <source>
        <dbReference type="ARBA" id="ARBA00024661"/>
    </source>
</evidence>
<dbReference type="SUPFAM" id="SSF53098">
    <property type="entry name" value="Ribonuclease H-like"/>
    <property type="match status" value="1"/>
</dbReference>
<dbReference type="GO" id="GO:0005737">
    <property type="term" value="C:cytoplasm"/>
    <property type="evidence" value="ECO:0007669"/>
    <property type="project" value="UniProtKB-SubCell"/>
</dbReference>
<evidence type="ECO:0000256" key="11">
    <source>
        <dbReference type="ARBA" id="ARBA00068703"/>
    </source>
</evidence>
<dbReference type="PROSITE" id="PS51649">
    <property type="entry name" value="NPH3"/>
    <property type="match status" value="1"/>
</dbReference>
<dbReference type="Pfam" id="PF03000">
    <property type="entry name" value="NPH3"/>
    <property type="match status" value="1"/>
</dbReference>
<dbReference type="Pfam" id="PF13966">
    <property type="entry name" value="zf-RVT"/>
    <property type="match status" value="1"/>
</dbReference>
<feature type="region of interest" description="Disordered" evidence="14">
    <location>
        <begin position="290"/>
        <end position="329"/>
    </location>
</feature>
<dbReference type="SMART" id="SM00382">
    <property type="entry name" value="AAA"/>
    <property type="match status" value="1"/>
</dbReference>
<keyword evidence="8" id="KW-0647">Proteasome</keyword>
<evidence type="ECO:0000256" key="4">
    <source>
        <dbReference type="ARBA" id="ARBA00006914"/>
    </source>
</evidence>
<dbReference type="Pfam" id="PF14392">
    <property type="entry name" value="zf-CCHC_4"/>
    <property type="match status" value="1"/>
</dbReference>
<evidence type="ECO:0000256" key="6">
    <source>
        <dbReference type="ARBA" id="ARBA00022741"/>
    </source>
</evidence>
<reference evidence="17" key="2">
    <citation type="submission" date="2021-03" db="UniProtKB">
        <authorList>
            <consortium name="EnsemblPlants"/>
        </authorList>
    </citation>
    <scope>IDENTIFICATION</scope>
</reference>
<dbReference type="InterPro" id="IPR003960">
    <property type="entry name" value="ATPase_AAA_CS"/>
</dbReference>
<dbReference type="FunFam" id="2.40.50.140:FF:000046">
    <property type="entry name" value="26S protease regulatory subunit 6B"/>
    <property type="match status" value="1"/>
</dbReference>
<feature type="compositionally biased region" description="Polar residues" evidence="14">
    <location>
        <begin position="309"/>
        <end position="325"/>
    </location>
</feature>
<keyword evidence="5" id="KW-0963">Cytoplasm</keyword>
<dbReference type="InterPro" id="IPR026960">
    <property type="entry name" value="RVT-Znf"/>
</dbReference>
<feature type="domain" description="Reverse transcriptase" evidence="15">
    <location>
        <begin position="1017"/>
        <end position="1233"/>
    </location>
</feature>
<organism evidence="17 18">
    <name type="scientific">Cannabis sativa</name>
    <name type="common">Hemp</name>
    <name type="synonym">Marijuana</name>
    <dbReference type="NCBI Taxonomy" id="3483"/>
    <lineage>
        <taxon>Eukaryota</taxon>
        <taxon>Viridiplantae</taxon>
        <taxon>Streptophyta</taxon>
        <taxon>Embryophyta</taxon>
        <taxon>Tracheophyta</taxon>
        <taxon>Spermatophyta</taxon>
        <taxon>Magnoliopsida</taxon>
        <taxon>eudicotyledons</taxon>
        <taxon>Gunneridae</taxon>
        <taxon>Pentapetalae</taxon>
        <taxon>rosids</taxon>
        <taxon>fabids</taxon>
        <taxon>Rosales</taxon>
        <taxon>Cannabaceae</taxon>
        <taxon>Cannabis</taxon>
    </lineage>
</organism>
<dbReference type="InterPro" id="IPR005135">
    <property type="entry name" value="Endo/exonuclease/phosphatase"/>
</dbReference>
<protein>
    <recommendedName>
        <fullName evidence="11">26S proteasome regulatory subunit 6B homolog</fullName>
    </recommendedName>
</protein>
<dbReference type="GO" id="GO:0004523">
    <property type="term" value="F:RNA-DNA hybrid ribonuclease activity"/>
    <property type="evidence" value="ECO:0007669"/>
    <property type="project" value="InterPro"/>
</dbReference>
<accession>A0A803PVM0</accession>
<comment type="pathway">
    <text evidence="3">Protein modification; protein ubiquitination.</text>
</comment>
<keyword evidence="7" id="KW-0067">ATP-binding</keyword>
<evidence type="ECO:0000256" key="2">
    <source>
        <dbReference type="ARBA" id="ARBA00004496"/>
    </source>
</evidence>
<comment type="similarity">
    <text evidence="12">Belongs to the NPH3 family.</text>
</comment>
<dbReference type="EMBL" id="UZAU01000617">
    <property type="status" value="NOT_ANNOTATED_CDS"/>
    <property type="molecule type" value="Genomic_DNA"/>
</dbReference>
<dbReference type="GO" id="GO:0005634">
    <property type="term" value="C:nucleus"/>
    <property type="evidence" value="ECO:0007669"/>
    <property type="project" value="UniProtKB-SubCell"/>
</dbReference>
<dbReference type="InterPro" id="IPR050221">
    <property type="entry name" value="26S_Proteasome_ATPase"/>
</dbReference>
<dbReference type="InterPro" id="IPR002156">
    <property type="entry name" value="RNaseH_domain"/>
</dbReference>
<dbReference type="GO" id="GO:0016887">
    <property type="term" value="F:ATP hydrolysis activity"/>
    <property type="evidence" value="ECO:0007669"/>
    <property type="project" value="InterPro"/>
</dbReference>
<dbReference type="InterPro" id="IPR000477">
    <property type="entry name" value="RT_dom"/>
</dbReference>
<dbReference type="InterPro" id="IPR027356">
    <property type="entry name" value="NPH3_dom"/>
</dbReference>
<evidence type="ECO:0000259" key="16">
    <source>
        <dbReference type="PROSITE" id="PS51649"/>
    </source>
</evidence>
<dbReference type="Gene3D" id="2.40.50.140">
    <property type="entry name" value="Nucleic acid-binding proteins"/>
    <property type="match status" value="1"/>
</dbReference>
<dbReference type="InterPro" id="IPR044730">
    <property type="entry name" value="RNase_H-like_dom_plant"/>
</dbReference>
<reference evidence="17" key="1">
    <citation type="submission" date="2018-11" db="EMBL/GenBank/DDBJ databases">
        <authorList>
            <person name="Grassa J C."/>
        </authorList>
    </citation>
    <scope>NUCLEOTIDE SEQUENCE [LARGE SCALE GENOMIC DNA]</scope>
</reference>
<dbReference type="SUPFAM" id="SSF54695">
    <property type="entry name" value="POZ domain"/>
    <property type="match status" value="1"/>
</dbReference>
<keyword evidence="13" id="KW-0175">Coiled coil</keyword>
<evidence type="ECO:0000256" key="13">
    <source>
        <dbReference type="SAM" id="Coils"/>
    </source>
</evidence>
<keyword evidence="6" id="KW-0547">Nucleotide-binding</keyword>
<dbReference type="Gramene" id="evm.model.06.1697">
    <property type="protein sequence ID" value="cds.evm.model.06.1697"/>
    <property type="gene ID" value="evm.TU.06.1697"/>
</dbReference>
<dbReference type="InterPro" id="IPR027417">
    <property type="entry name" value="P-loop_NTPase"/>
</dbReference>
<dbReference type="FunFam" id="3.40.50.300:FF:000033">
    <property type="entry name" value="26S protease regulatory subunit 6B"/>
    <property type="match status" value="1"/>
</dbReference>
<evidence type="ECO:0000256" key="3">
    <source>
        <dbReference type="ARBA" id="ARBA00004906"/>
    </source>
</evidence>
<evidence type="ECO:0000256" key="12">
    <source>
        <dbReference type="PROSITE-ProRule" id="PRU00982"/>
    </source>
</evidence>
<dbReference type="InterPro" id="IPR003959">
    <property type="entry name" value="ATPase_AAA_core"/>
</dbReference>
<dbReference type="GO" id="GO:0005524">
    <property type="term" value="F:ATP binding"/>
    <property type="evidence" value="ECO:0007669"/>
    <property type="project" value="UniProtKB-KW"/>
</dbReference>
<evidence type="ECO:0000256" key="8">
    <source>
        <dbReference type="ARBA" id="ARBA00022942"/>
    </source>
</evidence>
<dbReference type="PANTHER" id="PTHR23073">
    <property type="entry name" value="26S PROTEASOME REGULATORY SUBUNIT"/>
    <property type="match status" value="1"/>
</dbReference>
<dbReference type="Pfam" id="PF16450">
    <property type="entry name" value="Prot_ATP_ID_OB_C"/>
    <property type="match status" value="1"/>
</dbReference>
<dbReference type="InterPro" id="IPR036691">
    <property type="entry name" value="Endo/exonu/phosph_ase_sf"/>
</dbReference>
<dbReference type="SUPFAM" id="SSF56219">
    <property type="entry name" value="DNase I-like"/>
    <property type="match status" value="1"/>
</dbReference>
<dbReference type="CDD" id="cd19502">
    <property type="entry name" value="RecA-like_PAN_like"/>
    <property type="match status" value="1"/>
</dbReference>
<feature type="region of interest" description="Disordered" evidence="14">
    <location>
        <begin position="482"/>
        <end position="501"/>
    </location>
</feature>
<dbReference type="CDD" id="cd06222">
    <property type="entry name" value="RNase_H_like"/>
    <property type="match status" value="1"/>
</dbReference>
<feature type="compositionally biased region" description="Polar residues" evidence="14">
    <location>
        <begin position="482"/>
        <end position="492"/>
    </location>
</feature>
<dbReference type="PROSITE" id="PS00674">
    <property type="entry name" value="AAA"/>
    <property type="match status" value="1"/>
</dbReference>
<comment type="function">
    <text evidence="10">The 26S proteasome is involved in the ATP-dependent degradation of ubiquitinated proteins. The regulatory (or ATPase) complex confers ATP dependency and substrate specificity to the 26S complex.</text>
</comment>
<dbReference type="InterPro" id="IPR011333">
    <property type="entry name" value="SKP1/BTB/POZ_sf"/>
</dbReference>
<name>A0A803PVM0_CANSA</name>
<dbReference type="CDD" id="cd01650">
    <property type="entry name" value="RT_nLTR_like"/>
    <property type="match status" value="1"/>
</dbReference>
<dbReference type="InterPro" id="IPR036397">
    <property type="entry name" value="RNaseH_sf"/>
</dbReference>
<dbReference type="PROSITE" id="PS50878">
    <property type="entry name" value="RT_POL"/>
    <property type="match status" value="1"/>
</dbReference>
<dbReference type="InterPro" id="IPR012337">
    <property type="entry name" value="RNaseH-like_sf"/>
</dbReference>
<dbReference type="GO" id="GO:0003676">
    <property type="term" value="F:nucleic acid binding"/>
    <property type="evidence" value="ECO:0007669"/>
    <property type="project" value="InterPro"/>
</dbReference>
<sequence length="2810" mass="316626">MDPYTHKMKEPLKLTEEEESVFDLSDMGCIDPPAIEDHVLFAKVLTNRKVWLSTFKNQMAQHWNGRFPVSITESADMFSLSFGCAGDKARVLLKEPFHFQNHHIVMHSPLPGQNVHSGTLMYTPFWVQIYRLPFLSKTKGLAKALGNIIGEYVDVYEDSLNEGWGPFLRVRINIDITKPLLRGRMITLQQVEEKFWVEFRYERLPEYCMECGRLGHPFDKCLLYLEKLDNGIEPDLEYKPTMKGSPLPLSSYDRYRTDFPKGNAWPLLTRLAKNSFVSAIPSLKNGALPFPQQLTRGESSYDSEEPDLFNNNSPNSTRTTDTGHLNYNIPARGPLLDKAASTHALTVANSTNVAKIPGTPLLDAQLTKSSLMNRASTKSPTKSQPQTSKPQTSEPQTSKPQTSVPQTNKSQTNKPQTSEIIADLSGVFTPFSVIHNAPPAFATYPPNTNPSHTIKFNQIHTPLPSIMQSSTRSIVSSGIDQLGNKENMSPNRFTKRQSDGQNLRQTLKRCRGNQTQLIFPSLSEETPQAAMKIISWNSRGLGNPSAFRHLKLLVKEQSPSVLFLMETKLGPNCISRFRNVLRFNNGLEVPRVGLSGGLMLLWNDDVDVTLLNYNSNVFDCYMACGNGSSWHFTGFYGAPAVQNRHLTWTLLERLKDVAPLLPWIVIGDFNEILSNHNKSGGALRNEAQMDMFRHVLDRCNLNEQDFVGDQYTWIKGRHSTDAIKERLDWCFVNTCWCETFKPIVTTHLDYYRSDHRALAVQILPKNSPNQQQSKRTRFRFEKLWLQEDEATELIKQNWYQDSNENAAVIFINNLTRCANSLQIWHQQKFGSFKKKIKHAQKNVAALNNATDRSPTALQNLKHHENVLDELLAQEETYWQQRSRVDWLQNGDQNTKFFHAYASSRRQHNKIKSLVNNQGTVVHSTQGMTDIITSYFSDLFSATEVHPEALLHTLDTIPTTVTSAMNDSLIKPFTSEEIFNALKTINPDKSPGSDGMSAMFYHKYWTIVGDVVTKVVLGVLNDGNSMETINHSLITLIPKTKTPTGMGDFRPISLCNHKTRGGRSFSALKLDMSKAFDRVEWIYIQEVMLKMGFHQKWVDLIMSCLTSTKFSFMLNGEEVGHVQPTRGLRQGDPLSPYLFLICSEGLSRLLQNEEHIRNLKGLRLTRHSPSISHLLFADDSLLFCEATQDSARAIKKVLDIYHQASGQLLNTTKSVMSFSPNTTQASQDFFHNTLGMPISECHERYLGLPAFSERDKKEMFSDVKERIWQKLHAWNEKLFSVGGKEVLLKAVVQSIPTYAMSCFRLPSTFCSQLESMMANFWWGSNKDGSKIHWRSWKLLCKSKFEGGMGFRSFVHFNKALLAKQAWRIFNMPNSLLSRLLKHRYFSNNSFLDARLGHSPSLTWQAIHWGRELLIQGLRFKIGSGFNVLAGSDKWIPGHNDFKAISYQGPSNLPVANFITEQREWNIALLEQYFLPIDVDRIVTIPLSFFPSTDCLIWHHTTTGCYTVNSGFHLAENLAEERETSASHSHTNWWKTFWSLNLPSKVKIFAWRVMQNALPVATGLCRRKVIDSAICSLCSNAWESIGHALFNCNKAKEVWKLTKQDFESIVCTMWAIWHERNRVLHGGASKNSQAIVDFAVQYLDKYMRSKLRNQKQNPVCTNINTSAPVQASVQHPKPPIPWTPPIFAGFKLNVDAAVNHDLKILGVGAVLRDHTGTVVAALSKPVQGCFRSDEMEAKALFHSLNWALQLQLQITHIETDALRVSTAINFPSQNLSSFNDLIMDVCYLLSFFSGVTVSHVLRNANQAAHGLAKYALELDEDVCWMGEIPNPIFSVIFMLVAKSNHIRKLIVESNEPDLTTIDLSDIPGGPEIFEKAAKFCYGVNFEITVHNVASLRCAAEYLEMTEKYCTNNLASRTEDFLSQVALTSLSGAIVVLKSCEDLLPMAEGLKIVQRCIDVATLKACNEANFPSRSPTNWWTEELSILEIEFFGRIITAMRNRGAKVLTIASALITYTERALRDLVRDHSGNGTKSIAPNEPEVRVRQREILEAVVALLPAEKAAFPINFLCCLLRSAIFLKASNGCKSELEKRISVILEHVTVDDLLVLSFTYDGERLFDLDSVRKIISGFVEKEKSVAVFNGGDYRETCSTAMHRVAKTVDAYLSEIAAYGELTISKFNGIANLIPKGSRKVDDDLYRAIDIFLKAHPNLDEIEREKVCSVMDPLKLSYEARVHASQNKRLPVQIVLHALYYDQLKLRSGGVDDKSDIAVTAVTKNQLQTDVSLVRENEALRSELMKMKLFISDMKKGSTGNTSVHTVGTTSSSKGSGSKKTFFSSMSKTLGASFAVVRAAATSRSNSSFLRLDLANLFQSLRFSNSAKGTYLVGSILSIESSTAMAASALLMDPKPLEPPPSFPSTRADPCLSEQYLSSDEDDLYSRLKSLQRQLEFIDIQEEYVKDEQKNLKRELLRAQEEVKRIQSVPLVIGQFMEMVDQNNGIVGSTTGSNYYVRILSTINRELLKPSASVALHRHSNALVDVLPPEADSSISLLSQSEKPDVTYSDIGGCDIQKQEIREAVELPLTHHELYKQIGIDPPRGVLLYGPPGTGKTMLAKAVANHTTAAFIRVVGSEFVQKYLGEGPRMVRDVFRLAKENAPAIIFIDEVDAIATARFDAQTGADREVQRILMELLNQMDGFDQTVNVKVIMATNRADTLDPALLRPGRLDRKIEFPLPDRRQKRLVFQVCTAKMNLSDEVDLEDYVSRPDKISAAEITAICQEAGMHAVRKNRYVILPKDFEKGYRTNVKKPDTDFEFYK</sequence>
<dbReference type="Gene3D" id="3.40.50.300">
    <property type="entry name" value="P-loop containing nucleotide triphosphate hydrolases"/>
    <property type="match status" value="1"/>
</dbReference>
<dbReference type="SUPFAM" id="SSF52540">
    <property type="entry name" value="P-loop containing nucleoside triphosphate hydrolases"/>
    <property type="match status" value="1"/>
</dbReference>
<evidence type="ECO:0000256" key="14">
    <source>
        <dbReference type="SAM" id="MobiDB-lite"/>
    </source>
</evidence>
<dbReference type="Gene3D" id="1.10.8.60">
    <property type="match status" value="1"/>
</dbReference>
<evidence type="ECO:0000313" key="18">
    <source>
        <dbReference type="Proteomes" id="UP000596661"/>
    </source>
</evidence>
<dbReference type="Gene3D" id="3.60.10.10">
    <property type="entry name" value="Endonuclease/exonuclease/phosphatase"/>
    <property type="match status" value="1"/>
</dbReference>
<feature type="domain" description="NPH3" evidence="16">
    <location>
        <begin position="1974"/>
        <end position="2253"/>
    </location>
</feature>
<dbReference type="Gene3D" id="3.30.420.10">
    <property type="entry name" value="Ribonuclease H-like superfamily/Ribonuclease H"/>
    <property type="match status" value="1"/>
</dbReference>
<dbReference type="Proteomes" id="UP000596661">
    <property type="component" value="Chromosome 6"/>
</dbReference>
<dbReference type="InterPro" id="IPR012340">
    <property type="entry name" value="NA-bd_OB-fold"/>
</dbReference>
<dbReference type="Gene3D" id="3.30.710.10">
    <property type="entry name" value="Potassium Channel Kv1.1, Chain A"/>
    <property type="match status" value="1"/>
</dbReference>
<keyword evidence="18" id="KW-1185">Reference proteome</keyword>
<evidence type="ECO:0000256" key="1">
    <source>
        <dbReference type="ARBA" id="ARBA00004123"/>
    </source>
</evidence>
<evidence type="ECO:0000259" key="15">
    <source>
        <dbReference type="PROSITE" id="PS50878"/>
    </source>
</evidence>